<keyword evidence="3" id="KW-1185">Reference proteome</keyword>
<evidence type="ECO:0000313" key="2">
    <source>
        <dbReference type="EMBL" id="TPX58633.1"/>
    </source>
</evidence>
<name>A0A507E3I1_9FUNG</name>
<dbReference type="PANTHER" id="PTHR35706:SF1">
    <property type="entry name" value="EMBRYOGENESIS-LIKE PROTEIN"/>
    <property type="match status" value="1"/>
</dbReference>
<feature type="coiled-coil region" evidence="1">
    <location>
        <begin position="94"/>
        <end position="145"/>
    </location>
</feature>
<dbReference type="PANTHER" id="PTHR35706">
    <property type="entry name" value="F14O23.11 PROTEIN"/>
    <property type="match status" value="1"/>
</dbReference>
<dbReference type="AlphaFoldDB" id="A0A507E3I1"/>
<reference evidence="2 3" key="1">
    <citation type="journal article" date="2019" name="Sci. Rep.">
        <title>Comparative genomics of chytrid fungi reveal insights into the obligate biotrophic and pathogenic lifestyle of Synchytrium endobioticum.</title>
        <authorList>
            <person name="van de Vossenberg B.T.L.H."/>
            <person name="Warris S."/>
            <person name="Nguyen H.D.T."/>
            <person name="van Gent-Pelzer M.P.E."/>
            <person name="Joly D.L."/>
            <person name="van de Geest H.C."/>
            <person name="Bonants P.J.M."/>
            <person name="Smith D.S."/>
            <person name="Levesque C.A."/>
            <person name="van der Lee T.A.J."/>
        </authorList>
    </citation>
    <scope>NUCLEOTIDE SEQUENCE [LARGE SCALE GENOMIC DNA]</scope>
    <source>
        <strain evidence="2 3">CBS 809.83</strain>
    </source>
</reference>
<comment type="caution">
    <text evidence="2">The sequence shown here is derived from an EMBL/GenBank/DDBJ whole genome shotgun (WGS) entry which is preliminary data.</text>
</comment>
<protein>
    <submittedName>
        <fullName evidence="2">Uncharacterized protein</fullName>
    </submittedName>
</protein>
<sequence>MSARYLAASQATRVALRRVTPQVHLHRPLLLPSRSLVLVSSSSLRYYSAPANPSKDPLNVNKEVDSIAEMFSVAREELEYAQESKGTTYYDEDKEGAQKAVEETIAAYENLKSRLPTDADRADLQRRLGLRILELKAQLDALTQEDLEDH</sequence>
<proteinExistence type="predicted"/>
<accession>A0A507E3I1</accession>
<organism evidence="2 3">
    <name type="scientific">Powellomyces hirtus</name>
    <dbReference type="NCBI Taxonomy" id="109895"/>
    <lineage>
        <taxon>Eukaryota</taxon>
        <taxon>Fungi</taxon>
        <taxon>Fungi incertae sedis</taxon>
        <taxon>Chytridiomycota</taxon>
        <taxon>Chytridiomycota incertae sedis</taxon>
        <taxon>Chytridiomycetes</taxon>
        <taxon>Spizellomycetales</taxon>
        <taxon>Powellomycetaceae</taxon>
        <taxon>Powellomyces</taxon>
    </lineage>
</organism>
<dbReference type="Proteomes" id="UP000318582">
    <property type="component" value="Unassembled WGS sequence"/>
</dbReference>
<evidence type="ECO:0000256" key="1">
    <source>
        <dbReference type="SAM" id="Coils"/>
    </source>
</evidence>
<keyword evidence="1" id="KW-0175">Coiled coil</keyword>
<gene>
    <name evidence="2" type="ORF">PhCBS80983_g03026</name>
</gene>
<dbReference type="InterPro" id="IPR053325">
    <property type="entry name" value="H3-Acetyl_Activator"/>
</dbReference>
<dbReference type="EMBL" id="QEAQ01000034">
    <property type="protein sequence ID" value="TPX58633.1"/>
    <property type="molecule type" value="Genomic_DNA"/>
</dbReference>
<evidence type="ECO:0000313" key="3">
    <source>
        <dbReference type="Proteomes" id="UP000318582"/>
    </source>
</evidence>